<dbReference type="FunFam" id="1.10.630.10:FF:000018">
    <property type="entry name" value="Cytochrome P450 monooxygenase"/>
    <property type="match status" value="1"/>
</dbReference>
<dbReference type="Gene3D" id="1.10.630.10">
    <property type="entry name" value="Cytochrome P450"/>
    <property type="match status" value="1"/>
</dbReference>
<evidence type="ECO:0000313" key="9">
    <source>
        <dbReference type="EMBL" id="GGM79095.1"/>
    </source>
</evidence>
<dbReference type="GO" id="GO:0004497">
    <property type="term" value="F:monooxygenase activity"/>
    <property type="evidence" value="ECO:0007669"/>
    <property type="project" value="UniProtKB-KW"/>
</dbReference>
<dbReference type="GO" id="GO:0016705">
    <property type="term" value="F:oxidoreductase activity, acting on paired donors, with incorporation or reduction of molecular oxygen"/>
    <property type="evidence" value="ECO:0007669"/>
    <property type="project" value="InterPro"/>
</dbReference>
<dbReference type="PRINTS" id="PR00359">
    <property type="entry name" value="BP450"/>
</dbReference>
<dbReference type="RefSeq" id="WP_189061525.1">
    <property type="nucleotide sequence ID" value="NZ_BMMK01000043.1"/>
</dbReference>
<keyword evidence="4 8" id="KW-0479">Metal-binding</keyword>
<evidence type="ECO:0000313" key="10">
    <source>
        <dbReference type="Proteomes" id="UP000637578"/>
    </source>
</evidence>
<dbReference type="InterPro" id="IPR002397">
    <property type="entry name" value="Cyt_P450_B"/>
</dbReference>
<keyword evidence="10" id="KW-1185">Reference proteome</keyword>
<evidence type="ECO:0000256" key="1">
    <source>
        <dbReference type="ARBA" id="ARBA00001971"/>
    </source>
</evidence>
<dbReference type="GO" id="GO:0020037">
    <property type="term" value="F:heme binding"/>
    <property type="evidence" value="ECO:0007669"/>
    <property type="project" value="InterPro"/>
</dbReference>
<keyword evidence="7 8" id="KW-0503">Monooxygenase</keyword>
<reference evidence="9" key="1">
    <citation type="journal article" date="2014" name="Int. J. Syst. Evol. Microbiol.">
        <title>Complete genome sequence of Corynebacterium casei LMG S-19264T (=DSM 44701T), isolated from a smear-ripened cheese.</title>
        <authorList>
            <consortium name="US DOE Joint Genome Institute (JGI-PGF)"/>
            <person name="Walter F."/>
            <person name="Albersmeier A."/>
            <person name="Kalinowski J."/>
            <person name="Ruckert C."/>
        </authorList>
    </citation>
    <scope>NUCLEOTIDE SEQUENCE</scope>
    <source>
        <strain evidence="9">CGMCC 4.5737</strain>
    </source>
</reference>
<evidence type="ECO:0000256" key="8">
    <source>
        <dbReference type="RuleBase" id="RU000461"/>
    </source>
</evidence>
<keyword evidence="3 8" id="KW-0349">Heme</keyword>
<dbReference type="InterPro" id="IPR036396">
    <property type="entry name" value="Cyt_P450_sf"/>
</dbReference>
<dbReference type="InterPro" id="IPR017972">
    <property type="entry name" value="Cyt_P450_CS"/>
</dbReference>
<dbReference type="GO" id="GO:0005506">
    <property type="term" value="F:iron ion binding"/>
    <property type="evidence" value="ECO:0007669"/>
    <property type="project" value="InterPro"/>
</dbReference>
<dbReference type="SUPFAM" id="SSF48264">
    <property type="entry name" value="Cytochrome P450"/>
    <property type="match status" value="1"/>
</dbReference>
<accession>A0A8J3FXE8</accession>
<dbReference type="AlphaFoldDB" id="A0A8J3FXE8"/>
<dbReference type="EMBL" id="BMMK01000043">
    <property type="protein sequence ID" value="GGM79095.1"/>
    <property type="molecule type" value="Genomic_DNA"/>
</dbReference>
<comment type="caution">
    <text evidence="9">The sequence shown here is derived from an EMBL/GenBank/DDBJ whole genome shotgun (WGS) entry which is preliminary data.</text>
</comment>
<evidence type="ECO:0000256" key="5">
    <source>
        <dbReference type="ARBA" id="ARBA00023002"/>
    </source>
</evidence>
<name>A0A8J3FXE8_9PSEU</name>
<keyword evidence="5 8" id="KW-0560">Oxidoreductase</keyword>
<comment type="similarity">
    <text evidence="2 8">Belongs to the cytochrome P450 family.</text>
</comment>
<evidence type="ECO:0000256" key="3">
    <source>
        <dbReference type="ARBA" id="ARBA00022617"/>
    </source>
</evidence>
<dbReference type="Proteomes" id="UP000637578">
    <property type="component" value="Unassembled WGS sequence"/>
</dbReference>
<sequence length="333" mass="35968">MDLGALGLPPIFAAAGGLSVLDGPEHARLRALFVPAFAADRVAVLTPTLERIVDQLLDRVADQPLPVDLCEHLAHPLPVRVSCALLGLAPAAADRFAAATEEATRCFVRGFLERGVRVWQEMLRDLRQELQRKLAEPGPDLLTELTAGRGGSGVDTDTVLDLAARVLGAGHGTTSVQLGFGAVALLRNPEQLAVLREEPTLVPTAVEEILRFYPPVTSVGSPMRFAKVDTEVGGVRIPAGSLVLVSTHAASMCPQHFPEPETFDVRRTHNPHLAFGHGPHRCLADALARHTLRAAIDGLLRRFPKLELAIPVEDLRQTTYGVAIGFREIPVRW</sequence>
<dbReference type="Pfam" id="PF00067">
    <property type="entry name" value="p450"/>
    <property type="match status" value="1"/>
</dbReference>
<evidence type="ECO:0000256" key="7">
    <source>
        <dbReference type="ARBA" id="ARBA00023033"/>
    </source>
</evidence>
<keyword evidence="6 8" id="KW-0408">Iron</keyword>
<evidence type="ECO:0000256" key="2">
    <source>
        <dbReference type="ARBA" id="ARBA00010617"/>
    </source>
</evidence>
<organism evidence="9 10">
    <name type="scientific">Longimycelium tulufanense</name>
    <dbReference type="NCBI Taxonomy" id="907463"/>
    <lineage>
        <taxon>Bacteria</taxon>
        <taxon>Bacillati</taxon>
        <taxon>Actinomycetota</taxon>
        <taxon>Actinomycetes</taxon>
        <taxon>Pseudonocardiales</taxon>
        <taxon>Pseudonocardiaceae</taxon>
        <taxon>Longimycelium</taxon>
    </lineage>
</organism>
<gene>
    <name evidence="9" type="primary">cyp112A2</name>
    <name evidence="9" type="ORF">GCM10012275_57120</name>
</gene>
<proteinExistence type="inferred from homology"/>
<dbReference type="PROSITE" id="PS00086">
    <property type="entry name" value="CYTOCHROME_P450"/>
    <property type="match status" value="1"/>
</dbReference>
<dbReference type="PANTHER" id="PTHR46696">
    <property type="entry name" value="P450, PUTATIVE (EUROFUNG)-RELATED"/>
    <property type="match status" value="1"/>
</dbReference>
<comment type="cofactor">
    <cofactor evidence="1">
        <name>heme</name>
        <dbReference type="ChEBI" id="CHEBI:30413"/>
    </cofactor>
</comment>
<dbReference type="PRINTS" id="PR00385">
    <property type="entry name" value="P450"/>
</dbReference>
<reference evidence="9" key="2">
    <citation type="submission" date="2020-09" db="EMBL/GenBank/DDBJ databases">
        <authorList>
            <person name="Sun Q."/>
            <person name="Zhou Y."/>
        </authorList>
    </citation>
    <scope>NUCLEOTIDE SEQUENCE</scope>
    <source>
        <strain evidence="9">CGMCC 4.5737</strain>
    </source>
</reference>
<evidence type="ECO:0000256" key="4">
    <source>
        <dbReference type="ARBA" id="ARBA00022723"/>
    </source>
</evidence>
<dbReference type="InterPro" id="IPR001128">
    <property type="entry name" value="Cyt_P450"/>
</dbReference>
<dbReference type="PANTHER" id="PTHR46696:SF5">
    <property type="entry name" value="CYTOCHROME P450 BJ-1"/>
    <property type="match status" value="1"/>
</dbReference>
<protein>
    <submittedName>
        <fullName evidence="9">Cytochrome P450 BJ-1</fullName>
    </submittedName>
</protein>
<evidence type="ECO:0000256" key="6">
    <source>
        <dbReference type="ARBA" id="ARBA00023004"/>
    </source>
</evidence>